<protein>
    <recommendedName>
        <fullName evidence="2">FAD/NAD(P)-binding domain-containing protein</fullName>
    </recommendedName>
</protein>
<dbReference type="Proteomes" id="UP000271889">
    <property type="component" value="Unassembled WGS sequence"/>
</dbReference>
<gene>
    <name evidence="3" type="ORF">CGOC_LOCUS5454</name>
</gene>
<dbReference type="GO" id="GO:0050661">
    <property type="term" value="F:NADP binding"/>
    <property type="evidence" value="ECO:0007669"/>
    <property type="project" value="TreeGrafter"/>
</dbReference>
<evidence type="ECO:0000313" key="4">
    <source>
        <dbReference type="Proteomes" id="UP000271889"/>
    </source>
</evidence>
<name>A0A3P6RPJ9_CYLGO</name>
<dbReference type="InterPro" id="IPR023753">
    <property type="entry name" value="FAD/NAD-binding_dom"/>
</dbReference>
<dbReference type="GO" id="GO:0017113">
    <property type="term" value="F:dihydropyrimidine dehydrogenase (NADP+) activity"/>
    <property type="evidence" value="ECO:0007669"/>
    <property type="project" value="TreeGrafter"/>
</dbReference>
<keyword evidence="1" id="KW-0560">Oxidoreductase</keyword>
<dbReference type="GO" id="GO:0005829">
    <property type="term" value="C:cytosol"/>
    <property type="evidence" value="ECO:0007669"/>
    <property type="project" value="TreeGrafter"/>
</dbReference>
<organism evidence="3 4">
    <name type="scientific">Cylicostephanus goldi</name>
    <name type="common">Nematode worm</name>
    <dbReference type="NCBI Taxonomy" id="71465"/>
    <lineage>
        <taxon>Eukaryota</taxon>
        <taxon>Metazoa</taxon>
        <taxon>Ecdysozoa</taxon>
        <taxon>Nematoda</taxon>
        <taxon>Chromadorea</taxon>
        <taxon>Rhabditida</taxon>
        <taxon>Rhabditina</taxon>
        <taxon>Rhabditomorpha</taxon>
        <taxon>Strongyloidea</taxon>
        <taxon>Strongylidae</taxon>
        <taxon>Cylicostephanus</taxon>
    </lineage>
</organism>
<feature type="domain" description="FAD/NAD(P)-binding" evidence="2">
    <location>
        <begin position="4"/>
        <end position="71"/>
    </location>
</feature>
<dbReference type="PANTHER" id="PTHR43073:SF2">
    <property type="entry name" value="DIHYDROPYRIMIDINE DEHYDROGENASE [NADP(+)]"/>
    <property type="match status" value="1"/>
</dbReference>
<evidence type="ECO:0000256" key="1">
    <source>
        <dbReference type="ARBA" id="ARBA00023002"/>
    </source>
</evidence>
<dbReference type="SUPFAM" id="SSF51905">
    <property type="entry name" value="FAD/NAD(P)-binding domain"/>
    <property type="match status" value="1"/>
</dbReference>
<sequence length="98" mass="10545">MMLIKADYVITCFGSSLQDKDVIAAMSPVKVNKGGFVQVDKNNQTTNVPWVFAGGDVAGVAETAVEAVNDGKVCNLVTLLLQLQEIKIDDNKARNSIF</sequence>
<dbReference type="InterPro" id="IPR036188">
    <property type="entry name" value="FAD/NAD-bd_sf"/>
</dbReference>
<evidence type="ECO:0000313" key="3">
    <source>
        <dbReference type="EMBL" id="VDK62219.1"/>
    </source>
</evidence>
<accession>A0A3P6RPJ9</accession>
<dbReference type="GO" id="GO:0006212">
    <property type="term" value="P:uracil catabolic process"/>
    <property type="evidence" value="ECO:0007669"/>
    <property type="project" value="TreeGrafter"/>
</dbReference>
<reference evidence="3 4" key="1">
    <citation type="submission" date="2018-11" db="EMBL/GenBank/DDBJ databases">
        <authorList>
            <consortium name="Pathogen Informatics"/>
        </authorList>
    </citation>
    <scope>NUCLEOTIDE SEQUENCE [LARGE SCALE GENOMIC DNA]</scope>
</reference>
<proteinExistence type="predicted"/>
<dbReference type="Pfam" id="PF07992">
    <property type="entry name" value="Pyr_redox_2"/>
    <property type="match status" value="1"/>
</dbReference>
<dbReference type="EMBL" id="UYRV01016593">
    <property type="protein sequence ID" value="VDK62219.1"/>
    <property type="molecule type" value="Genomic_DNA"/>
</dbReference>
<keyword evidence="4" id="KW-1185">Reference proteome</keyword>
<dbReference type="GO" id="GO:0002058">
    <property type="term" value="F:uracil binding"/>
    <property type="evidence" value="ECO:0007669"/>
    <property type="project" value="TreeGrafter"/>
</dbReference>
<dbReference type="OrthoDB" id="4327079at2759"/>
<dbReference type="GO" id="GO:0006210">
    <property type="term" value="P:thymine catabolic process"/>
    <property type="evidence" value="ECO:0007669"/>
    <property type="project" value="TreeGrafter"/>
</dbReference>
<dbReference type="AlphaFoldDB" id="A0A3P6RPJ9"/>
<dbReference type="PANTHER" id="PTHR43073">
    <property type="entry name" value="DIHYDROPYRIMIDINE DEHYDROGENASE [NADP(+)]"/>
    <property type="match status" value="1"/>
</dbReference>
<dbReference type="Gene3D" id="3.50.50.60">
    <property type="entry name" value="FAD/NAD(P)-binding domain"/>
    <property type="match status" value="1"/>
</dbReference>
<evidence type="ECO:0000259" key="2">
    <source>
        <dbReference type="Pfam" id="PF07992"/>
    </source>
</evidence>